<feature type="region of interest" description="Disordered" evidence="1">
    <location>
        <begin position="187"/>
        <end position="210"/>
    </location>
</feature>
<gene>
    <name evidence="3" type="ORF">ACFQKB_06520</name>
</gene>
<organism evidence="3 4">
    <name type="scientific">Actinomadura yumaensis</name>
    <dbReference type="NCBI Taxonomy" id="111807"/>
    <lineage>
        <taxon>Bacteria</taxon>
        <taxon>Bacillati</taxon>
        <taxon>Actinomycetota</taxon>
        <taxon>Actinomycetes</taxon>
        <taxon>Streptosporangiales</taxon>
        <taxon>Thermomonosporaceae</taxon>
        <taxon>Actinomadura</taxon>
    </lineage>
</organism>
<dbReference type="EMBL" id="JBHSXS010000002">
    <property type="protein sequence ID" value="MFC6879417.1"/>
    <property type="molecule type" value="Genomic_DNA"/>
</dbReference>
<dbReference type="RefSeq" id="WP_378041549.1">
    <property type="nucleotide sequence ID" value="NZ_JBHSXE010000001.1"/>
</dbReference>
<keyword evidence="2" id="KW-1133">Transmembrane helix</keyword>
<evidence type="ECO:0000256" key="2">
    <source>
        <dbReference type="SAM" id="Phobius"/>
    </source>
</evidence>
<dbReference type="SUPFAM" id="SSF53807">
    <property type="entry name" value="Helical backbone' metal receptor"/>
    <property type="match status" value="1"/>
</dbReference>
<evidence type="ECO:0000313" key="3">
    <source>
        <dbReference type="EMBL" id="MFC6879417.1"/>
    </source>
</evidence>
<comment type="caution">
    <text evidence="3">The sequence shown here is derived from an EMBL/GenBank/DDBJ whole genome shotgun (WGS) entry which is preliminary data.</text>
</comment>
<feature type="transmembrane region" description="Helical" evidence="2">
    <location>
        <begin position="138"/>
        <end position="167"/>
    </location>
</feature>
<accession>A0ABW2CDE4</accession>
<name>A0ABW2CDE4_9ACTN</name>
<sequence>MMDHRGVTTTYQRPPQRAVSLNQHAIKVMPTLGLQDSMVATGCLDDRLLPEYRAAYGKTKVISKEYPSFDALPAAEPDFVYGLTHVRRRRGSYVPVVAAAAVAVGPVNVPAGQVWGTVPHRPHPALAEPTWPPVRETIVSSGVIAGAVPAAFQVAVFGATSLSLAAFSERCRRCTSWPVRRANDDAAVGASGRGHSRGALGGGQLPGRHL</sequence>
<protein>
    <submittedName>
        <fullName evidence="3">Uncharacterized protein</fullName>
    </submittedName>
</protein>
<evidence type="ECO:0000313" key="4">
    <source>
        <dbReference type="Proteomes" id="UP001596380"/>
    </source>
</evidence>
<proteinExistence type="predicted"/>
<evidence type="ECO:0000256" key="1">
    <source>
        <dbReference type="SAM" id="MobiDB-lite"/>
    </source>
</evidence>
<feature type="transmembrane region" description="Helical" evidence="2">
    <location>
        <begin position="93"/>
        <end position="118"/>
    </location>
</feature>
<dbReference type="Gene3D" id="3.40.50.1980">
    <property type="entry name" value="Nitrogenase molybdenum iron protein domain"/>
    <property type="match status" value="1"/>
</dbReference>
<feature type="compositionally biased region" description="Gly residues" evidence="1">
    <location>
        <begin position="199"/>
        <end position="210"/>
    </location>
</feature>
<dbReference type="Proteomes" id="UP001596380">
    <property type="component" value="Unassembled WGS sequence"/>
</dbReference>
<keyword evidence="4" id="KW-1185">Reference proteome</keyword>
<keyword evidence="2" id="KW-0812">Transmembrane</keyword>
<keyword evidence="2" id="KW-0472">Membrane</keyword>
<reference evidence="4" key="1">
    <citation type="journal article" date="2019" name="Int. J. Syst. Evol. Microbiol.">
        <title>The Global Catalogue of Microorganisms (GCM) 10K type strain sequencing project: providing services to taxonomists for standard genome sequencing and annotation.</title>
        <authorList>
            <consortium name="The Broad Institute Genomics Platform"/>
            <consortium name="The Broad Institute Genome Sequencing Center for Infectious Disease"/>
            <person name="Wu L."/>
            <person name="Ma J."/>
        </authorList>
    </citation>
    <scope>NUCLEOTIDE SEQUENCE [LARGE SCALE GENOMIC DNA]</scope>
    <source>
        <strain evidence="4">JCM 3369</strain>
    </source>
</reference>